<proteinExistence type="predicted"/>
<organism evidence="2 3">
    <name type="scientific">Cellulomonas soli</name>
    <dbReference type="NCBI Taxonomy" id="931535"/>
    <lineage>
        <taxon>Bacteria</taxon>
        <taxon>Bacillati</taxon>
        <taxon>Actinomycetota</taxon>
        <taxon>Actinomycetes</taxon>
        <taxon>Micrococcales</taxon>
        <taxon>Cellulomonadaceae</taxon>
        <taxon>Cellulomonas</taxon>
    </lineage>
</organism>
<reference evidence="2 3" key="1">
    <citation type="submission" date="2019-07" db="EMBL/GenBank/DDBJ databases">
        <title>Whole genome shotgun sequence of Cellulomonas soli NBRC 109434.</title>
        <authorList>
            <person name="Hosoyama A."/>
            <person name="Uohara A."/>
            <person name="Ohji S."/>
            <person name="Ichikawa N."/>
        </authorList>
    </citation>
    <scope>NUCLEOTIDE SEQUENCE [LARGE SCALE GENOMIC DNA]</scope>
    <source>
        <strain evidence="2 3">NBRC 109434</strain>
    </source>
</reference>
<dbReference type="EMBL" id="BKAL01000008">
    <property type="protein sequence ID" value="GEP69851.1"/>
    <property type="molecule type" value="Genomic_DNA"/>
</dbReference>
<sequence length="83" mass="9260">MQQEEDAMTMTWGPALDAEVAYRHERVVELLRGASAPRTTGPVNPERLARRASAGRPVREVGARRAALRGWLLRGSEAWHVAR</sequence>
<dbReference type="Proteomes" id="UP000321798">
    <property type="component" value="Unassembled WGS sequence"/>
</dbReference>
<evidence type="ECO:0000256" key="1">
    <source>
        <dbReference type="SAM" id="MobiDB-lite"/>
    </source>
</evidence>
<gene>
    <name evidence="2" type="ORF">CSO01_25660</name>
</gene>
<protein>
    <submittedName>
        <fullName evidence="2">Uncharacterized protein</fullName>
    </submittedName>
</protein>
<comment type="caution">
    <text evidence="2">The sequence shown here is derived from an EMBL/GenBank/DDBJ whole genome shotgun (WGS) entry which is preliminary data.</text>
</comment>
<feature type="region of interest" description="Disordered" evidence="1">
    <location>
        <begin position="33"/>
        <end position="53"/>
    </location>
</feature>
<name>A0A512PF66_9CELL</name>
<accession>A0A512PF66</accession>
<evidence type="ECO:0000313" key="3">
    <source>
        <dbReference type="Proteomes" id="UP000321798"/>
    </source>
</evidence>
<dbReference type="AlphaFoldDB" id="A0A512PF66"/>
<evidence type="ECO:0000313" key="2">
    <source>
        <dbReference type="EMBL" id="GEP69851.1"/>
    </source>
</evidence>
<keyword evidence="3" id="KW-1185">Reference proteome</keyword>